<proteinExistence type="inferred from homology"/>
<dbReference type="EC" id="2.4.1.15" evidence="3"/>
<organism evidence="3 4">
    <name type="scientific">Nitrospira defluvii</name>
    <dbReference type="NCBI Taxonomy" id="330214"/>
    <lineage>
        <taxon>Bacteria</taxon>
        <taxon>Pseudomonadati</taxon>
        <taxon>Nitrospirota</taxon>
        <taxon>Nitrospiria</taxon>
        <taxon>Nitrospirales</taxon>
        <taxon>Nitrospiraceae</taxon>
        <taxon>Nitrospira</taxon>
    </lineage>
</organism>
<dbReference type="Gene3D" id="3.40.50.2000">
    <property type="entry name" value="Glycogen Phosphorylase B"/>
    <property type="match status" value="2"/>
</dbReference>
<keyword evidence="3" id="KW-0808">Transferase</keyword>
<evidence type="ECO:0000313" key="4">
    <source>
        <dbReference type="Proteomes" id="UP000675880"/>
    </source>
</evidence>
<keyword evidence="2" id="KW-0472">Membrane</keyword>
<evidence type="ECO:0000256" key="1">
    <source>
        <dbReference type="ARBA" id="ARBA00008799"/>
    </source>
</evidence>
<protein>
    <submittedName>
        <fullName evidence="3">Alpha,alpha-trehalose-phosphate synthase (UDP-forming)</fullName>
        <ecNumber evidence="3">2.4.1.15</ecNumber>
    </submittedName>
</protein>
<dbReference type="PANTHER" id="PTHR10788">
    <property type="entry name" value="TREHALOSE-6-PHOSPHATE SYNTHASE"/>
    <property type="match status" value="1"/>
</dbReference>
<keyword evidence="4" id="KW-1185">Reference proteome</keyword>
<comment type="similarity">
    <text evidence="1">Belongs to the glycosyltransferase 20 family.</text>
</comment>
<keyword evidence="3" id="KW-0328">Glycosyltransferase</keyword>
<dbReference type="EMBL" id="CAJNBJ010000001">
    <property type="protein sequence ID" value="CAE6709705.1"/>
    <property type="molecule type" value="Genomic_DNA"/>
</dbReference>
<reference evidence="3 4" key="1">
    <citation type="submission" date="2021-02" db="EMBL/GenBank/DDBJ databases">
        <authorList>
            <person name="Han P."/>
        </authorList>
    </citation>
    <scope>NUCLEOTIDE SEQUENCE [LARGE SCALE GENOMIC DNA]</scope>
    <source>
        <strain evidence="3">Candidatus Nitrospira sp. ZN2</strain>
    </source>
</reference>
<evidence type="ECO:0000256" key="2">
    <source>
        <dbReference type="SAM" id="Phobius"/>
    </source>
</evidence>
<dbReference type="RefSeq" id="WP_213040932.1">
    <property type="nucleotide sequence ID" value="NZ_CAJNBJ010000001.1"/>
</dbReference>
<sequence length="743" mass="84623">MRLSLRFILPLLLVLGVVAYSVVPLVDSLTLKWFTRDLESRSKLLASTMEVPLAELVVSRSRTKIFAYFHKVIQDERLYALGFCDTQQRLLYQTLTYPDQLSCESLAHLAPGSSEVVDFAQGPLHVVVATIQSAGKVQGRLMLVHDMSFVHQRSTDTKWYIFYLFVGLAGLISAVTVLVAQLSWRGWVAGVRAMLTSKGLPAEAAATHSPELHPVAQDLHALVRELEADRRMRDESQITWSPASLKTILHEHLSGDEILIVSNRQPYIHNRRGQKIEVQLPASGLVSALEPVMRACSGVWIAHGNGSADREVVDSRDHVRVPPDHPSYDIRRIWLSPDEESGFYYGFSNEGLWPLCHNAHVRPTFRTSDWEQYVAVNARFAQAVVEEAKTDDPVVLVQDYHFALLPKMVREKLPNATIIMFWHIPWPNSESYGICPWRQEILEGLLGSSIVGFHTREHGNHFLSCIDRILEARIDRDSSTVSYGGRLTAVNPYPISIEWPSRWLENQRPVPDCRVHIRERHAMGPDRLVGIGVDRLDYTKGIIERFLAVERLFELQPEWVGKFSFIQIAAPSRTIIDQYQHFHDQVYALAERINKRFGREGYEPIVLKVKHHEPPDVYEYYRASELCFVTSLHDGMNLVAKEFIAARDDEQGVLILSQFTGAAQELPEALVVNPYDIDQCAAALHMALSMTPKEQRARMRSMRGLIQEFNVYRWAGRMLMDAARMRRRIRVMKQVGQASGRGR</sequence>
<accession>A0ABM8QQE5</accession>
<gene>
    <name evidence="3" type="ORF">NSPZN2_11153</name>
</gene>
<name>A0ABM8QQE5_9BACT</name>
<dbReference type="Proteomes" id="UP000675880">
    <property type="component" value="Unassembled WGS sequence"/>
</dbReference>
<dbReference type="Pfam" id="PF00982">
    <property type="entry name" value="Glyco_transf_20"/>
    <property type="match status" value="1"/>
</dbReference>
<dbReference type="PANTHER" id="PTHR10788:SF106">
    <property type="entry name" value="BCDNA.GH08860"/>
    <property type="match status" value="1"/>
</dbReference>
<dbReference type="InterPro" id="IPR001830">
    <property type="entry name" value="Glyco_trans_20"/>
</dbReference>
<feature type="transmembrane region" description="Helical" evidence="2">
    <location>
        <begin position="159"/>
        <end position="184"/>
    </location>
</feature>
<comment type="caution">
    <text evidence="3">The sequence shown here is derived from an EMBL/GenBank/DDBJ whole genome shotgun (WGS) entry which is preliminary data.</text>
</comment>
<dbReference type="SUPFAM" id="SSF53756">
    <property type="entry name" value="UDP-Glycosyltransferase/glycogen phosphorylase"/>
    <property type="match status" value="1"/>
</dbReference>
<dbReference type="GO" id="GO:0003825">
    <property type="term" value="F:alpha,alpha-trehalose-phosphate synthase (UDP-forming) activity"/>
    <property type="evidence" value="ECO:0007669"/>
    <property type="project" value="UniProtKB-EC"/>
</dbReference>
<keyword evidence="2" id="KW-1133">Transmembrane helix</keyword>
<dbReference type="CDD" id="cd03788">
    <property type="entry name" value="GT20_TPS"/>
    <property type="match status" value="1"/>
</dbReference>
<evidence type="ECO:0000313" key="3">
    <source>
        <dbReference type="EMBL" id="CAE6709705.1"/>
    </source>
</evidence>
<keyword evidence="2" id="KW-0812">Transmembrane</keyword>